<gene>
    <name evidence="1" type="ORF">LKD47_09730</name>
</gene>
<comment type="caution">
    <text evidence="1">The sequence shown here is derived from an EMBL/GenBank/DDBJ whole genome shotgun (WGS) entry which is preliminary data.</text>
</comment>
<evidence type="ECO:0000313" key="2">
    <source>
        <dbReference type="Proteomes" id="UP001198893"/>
    </source>
</evidence>
<name>A0AAW4WIJ2_9FIRM</name>
<dbReference type="EMBL" id="JAJEQW010000010">
    <property type="protein sequence ID" value="MCC2242575.1"/>
    <property type="molecule type" value="Genomic_DNA"/>
</dbReference>
<dbReference type="Proteomes" id="UP001198893">
    <property type="component" value="Unassembled WGS sequence"/>
</dbReference>
<reference evidence="1" key="1">
    <citation type="submission" date="2021-10" db="EMBL/GenBank/DDBJ databases">
        <title>Anaerobic single-cell dispensing facilitates the cultivation of human gut bacteria.</title>
        <authorList>
            <person name="Afrizal A."/>
        </authorList>
    </citation>
    <scope>NUCLEOTIDE SEQUENCE</scope>
    <source>
        <strain evidence="1">CLA-AA-H204</strain>
    </source>
</reference>
<sequence>MKIIKVSTDLKIEECDFLKMNYQEQLKIVNNLIGNGCSTYEIVYPVRLYTELGMSNNPDIEPNKSVCMLVDEEGLSKGIDINIVGSYLYRTDLHGNPIAGNVVFAGLTRRDGVLQISALQDDIEKELMLKLTYLIISFNWLLNP</sequence>
<accession>A0AAW4WIJ2</accession>
<dbReference type="RefSeq" id="WP_227710315.1">
    <property type="nucleotide sequence ID" value="NZ_JAJEQW010000010.1"/>
</dbReference>
<dbReference type="AlphaFoldDB" id="A0AAW4WIJ2"/>
<protein>
    <submittedName>
        <fullName evidence="1">DUF3846 domain-containing protein</fullName>
    </submittedName>
</protein>
<organism evidence="1 2">
    <name type="scientific">Roseburia amylophila</name>
    <dbReference type="NCBI Taxonomy" id="2981794"/>
    <lineage>
        <taxon>Bacteria</taxon>
        <taxon>Bacillati</taxon>
        <taxon>Bacillota</taxon>
        <taxon>Clostridia</taxon>
        <taxon>Lachnospirales</taxon>
        <taxon>Lachnospiraceae</taxon>
        <taxon>Roseburia</taxon>
    </lineage>
</organism>
<evidence type="ECO:0000313" key="1">
    <source>
        <dbReference type="EMBL" id="MCC2242575.1"/>
    </source>
</evidence>
<proteinExistence type="predicted"/>